<sequence length="175" mass="20039">MVQMGKIQAWIGEEMAPVELVEAHRQGLRHRAVSIFVMDGEKILLCRRAAPGQDAPWESTCCTHPEWGESAEACALRRLRNELGIEGLYPAHADRVDHRAELGDGLVEDELLDVYIAFARPGMRVTPDPETIRATRWVGLYDLAAEIRRHPERFAPRLRFYMQHHIDRILPALIR</sequence>
<feature type="domain" description="Nudix hydrolase" evidence="1">
    <location>
        <begin position="28"/>
        <end position="160"/>
    </location>
</feature>
<organism evidence="2 3">
    <name type="scientific">Thioclava atlantica</name>
    <dbReference type="NCBI Taxonomy" id="1317124"/>
    <lineage>
        <taxon>Bacteria</taxon>
        <taxon>Pseudomonadati</taxon>
        <taxon>Pseudomonadota</taxon>
        <taxon>Alphaproteobacteria</taxon>
        <taxon>Rhodobacterales</taxon>
        <taxon>Paracoccaceae</taxon>
        <taxon>Thioclava</taxon>
    </lineage>
</organism>
<comment type="caution">
    <text evidence="2">The sequence shown here is derived from an EMBL/GenBank/DDBJ whole genome shotgun (WGS) entry which is preliminary data.</text>
</comment>
<keyword evidence="3" id="KW-1185">Reference proteome</keyword>
<dbReference type="PATRIC" id="fig|1317124.6.peg.1970"/>
<proteinExistence type="predicted"/>
<dbReference type="InterPro" id="IPR000086">
    <property type="entry name" value="NUDIX_hydrolase_dom"/>
</dbReference>
<evidence type="ECO:0000313" key="3">
    <source>
        <dbReference type="Proteomes" id="UP000028607"/>
    </source>
</evidence>
<dbReference type="PROSITE" id="PS51462">
    <property type="entry name" value="NUDIX"/>
    <property type="match status" value="1"/>
</dbReference>
<dbReference type="SUPFAM" id="SSF55811">
    <property type="entry name" value="Nudix"/>
    <property type="match status" value="1"/>
</dbReference>
<name>A0A085TWZ4_9RHOB</name>
<protein>
    <submittedName>
        <fullName evidence="2">Isopentenyl-diphosphate delta-isomerase</fullName>
    </submittedName>
</protein>
<evidence type="ECO:0000259" key="1">
    <source>
        <dbReference type="PROSITE" id="PS51462"/>
    </source>
</evidence>
<dbReference type="GO" id="GO:0004452">
    <property type="term" value="F:isopentenyl-diphosphate delta-isomerase activity"/>
    <property type="evidence" value="ECO:0007669"/>
    <property type="project" value="TreeGrafter"/>
</dbReference>
<dbReference type="AlphaFoldDB" id="A0A085TWZ4"/>
<dbReference type="eggNOG" id="COG1443">
    <property type="taxonomic scope" value="Bacteria"/>
</dbReference>
<gene>
    <name evidence="2" type="ORF">DW2_09706</name>
</gene>
<dbReference type="STRING" id="1317124.DW2_09706"/>
<dbReference type="PANTHER" id="PTHR10885:SF0">
    <property type="entry name" value="ISOPENTENYL-DIPHOSPHATE DELTA-ISOMERASE"/>
    <property type="match status" value="1"/>
</dbReference>
<dbReference type="Proteomes" id="UP000028607">
    <property type="component" value="Unassembled WGS sequence"/>
</dbReference>
<dbReference type="EMBL" id="AQRC01000006">
    <property type="protein sequence ID" value="KFE35241.1"/>
    <property type="molecule type" value="Genomic_DNA"/>
</dbReference>
<reference evidence="2 3" key="2">
    <citation type="journal article" date="2015" name="Antonie Van Leeuwenhoek">
        <title>Thioclava indica sp. nov., isolated from surface seawater of the Indian Ocean.</title>
        <authorList>
            <person name="Liu Y."/>
            <person name="Lai Q."/>
            <person name="Du J."/>
            <person name="Xu H."/>
            <person name="Jiang L."/>
            <person name="Shao Z."/>
        </authorList>
    </citation>
    <scope>NUCLEOTIDE SEQUENCE [LARGE SCALE GENOMIC DNA]</scope>
    <source>
        <strain evidence="2 3">13D2W-2</strain>
    </source>
</reference>
<keyword evidence="2" id="KW-0413">Isomerase</keyword>
<evidence type="ECO:0000313" key="2">
    <source>
        <dbReference type="EMBL" id="KFE35241.1"/>
    </source>
</evidence>
<dbReference type="Pfam" id="PF00293">
    <property type="entry name" value="NUDIX"/>
    <property type="match status" value="1"/>
</dbReference>
<dbReference type="Gene3D" id="3.90.79.10">
    <property type="entry name" value="Nucleoside Triphosphate Pyrophosphohydrolase"/>
    <property type="match status" value="1"/>
</dbReference>
<dbReference type="PANTHER" id="PTHR10885">
    <property type="entry name" value="ISOPENTENYL-DIPHOSPHATE DELTA-ISOMERASE"/>
    <property type="match status" value="1"/>
</dbReference>
<dbReference type="OrthoDB" id="9809458at2"/>
<accession>A0A085TWZ4</accession>
<dbReference type="GO" id="GO:0009240">
    <property type="term" value="P:isopentenyl diphosphate biosynthetic process"/>
    <property type="evidence" value="ECO:0007669"/>
    <property type="project" value="TreeGrafter"/>
</dbReference>
<reference evidence="3" key="1">
    <citation type="submission" date="2013-04" db="EMBL/GenBank/DDBJ databases">
        <title>Thioclava sp. 13D2W-2 Genome Sequencing.</title>
        <authorList>
            <person name="Lai Q."/>
            <person name="Li G."/>
            <person name="Shao Z."/>
        </authorList>
    </citation>
    <scope>NUCLEOTIDE SEQUENCE [LARGE SCALE GENOMIC DNA]</scope>
    <source>
        <strain evidence="3">13D2W-2</strain>
    </source>
</reference>
<dbReference type="GO" id="GO:0005737">
    <property type="term" value="C:cytoplasm"/>
    <property type="evidence" value="ECO:0007669"/>
    <property type="project" value="TreeGrafter"/>
</dbReference>
<dbReference type="InterPro" id="IPR015797">
    <property type="entry name" value="NUDIX_hydrolase-like_dom_sf"/>
</dbReference>